<gene>
    <name evidence="1" type="ORF">LTR37_013587</name>
</gene>
<accession>A0ACC3MWA9</accession>
<protein>
    <submittedName>
        <fullName evidence="1">Uncharacterized protein</fullName>
    </submittedName>
</protein>
<organism evidence="1 2">
    <name type="scientific">Vermiconidia calcicola</name>
    <dbReference type="NCBI Taxonomy" id="1690605"/>
    <lineage>
        <taxon>Eukaryota</taxon>
        <taxon>Fungi</taxon>
        <taxon>Dikarya</taxon>
        <taxon>Ascomycota</taxon>
        <taxon>Pezizomycotina</taxon>
        <taxon>Dothideomycetes</taxon>
        <taxon>Dothideomycetidae</taxon>
        <taxon>Mycosphaerellales</taxon>
        <taxon>Extremaceae</taxon>
        <taxon>Vermiconidia</taxon>
    </lineage>
</organism>
<proteinExistence type="predicted"/>
<dbReference type="EMBL" id="JAUTXU010000134">
    <property type="protein sequence ID" value="KAK3704896.1"/>
    <property type="molecule type" value="Genomic_DNA"/>
</dbReference>
<keyword evidence="2" id="KW-1185">Reference proteome</keyword>
<name>A0ACC3MWA9_9PEZI</name>
<dbReference type="Proteomes" id="UP001281147">
    <property type="component" value="Unassembled WGS sequence"/>
</dbReference>
<comment type="caution">
    <text evidence="1">The sequence shown here is derived from an EMBL/GenBank/DDBJ whole genome shotgun (WGS) entry which is preliminary data.</text>
</comment>
<sequence length="176" mass="19391">MSHPPLSKLVKVVHSNTGDFSSKLISLVDREPGSLLTPIAGSVRTDSRAYTSVQISEDADIELNSDLVFANHSCSPSVIFDMENFEVRVVAHRALRSGEEVTFFYPSTEWEMQQPFECCCGSQKCLGLVRGAKFADDDVLRRWWLNGHVERLLAARRKGGMESSGVPSTGVESNGI</sequence>
<reference evidence="1" key="1">
    <citation type="submission" date="2023-07" db="EMBL/GenBank/DDBJ databases">
        <title>Black Yeasts Isolated from many extreme environments.</title>
        <authorList>
            <person name="Coleine C."/>
            <person name="Stajich J.E."/>
            <person name="Selbmann L."/>
        </authorList>
    </citation>
    <scope>NUCLEOTIDE SEQUENCE</scope>
    <source>
        <strain evidence="1">CCFEE 5714</strain>
    </source>
</reference>
<evidence type="ECO:0000313" key="2">
    <source>
        <dbReference type="Proteomes" id="UP001281147"/>
    </source>
</evidence>
<evidence type="ECO:0000313" key="1">
    <source>
        <dbReference type="EMBL" id="KAK3704896.1"/>
    </source>
</evidence>